<keyword evidence="4 6" id="KW-1133">Transmembrane helix</keyword>
<evidence type="ECO:0000256" key="2">
    <source>
        <dbReference type="ARBA" id="ARBA00022475"/>
    </source>
</evidence>
<keyword evidence="8" id="KW-1185">Reference proteome</keyword>
<keyword evidence="2" id="KW-1003">Cell membrane</keyword>
<dbReference type="Proteomes" id="UP001596472">
    <property type="component" value="Unassembled WGS sequence"/>
</dbReference>
<keyword evidence="3 6" id="KW-0812">Transmembrane</keyword>
<organism evidence="7 8">
    <name type="scientific">Haloferula chungangensis</name>
    <dbReference type="NCBI Taxonomy" id="1048331"/>
    <lineage>
        <taxon>Bacteria</taxon>
        <taxon>Pseudomonadati</taxon>
        <taxon>Verrucomicrobiota</taxon>
        <taxon>Verrucomicrobiia</taxon>
        <taxon>Verrucomicrobiales</taxon>
        <taxon>Verrucomicrobiaceae</taxon>
        <taxon>Haloferula</taxon>
    </lineage>
</organism>
<name>A0ABW2L5D6_9BACT</name>
<evidence type="ECO:0000313" key="7">
    <source>
        <dbReference type="EMBL" id="MFC7336514.1"/>
    </source>
</evidence>
<evidence type="ECO:0000256" key="3">
    <source>
        <dbReference type="ARBA" id="ARBA00022692"/>
    </source>
</evidence>
<reference evidence="8" key="1">
    <citation type="journal article" date="2019" name="Int. J. Syst. Evol. Microbiol.">
        <title>The Global Catalogue of Microorganisms (GCM) 10K type strain sequencing project: providing services to taxonomists for standard genome sequencing and annotation.</title>
        <authorList>
            <consortium name="The Broad Institute Genomics Platform"/>
            <consortium name="The Broad Institute Genome Sequencing Center for Infectious Disease"/>
            <person name="Wu L."/>
            <person name="Ma J."/>
        </authorList>
    </citation>
    <scope>NUCLEOTIDE SEQUENCE [LARGE SCALE GENOMIC DNA]</scope>
    <source>
        <strain evidence="8">CGMCC 4.1467</strain>
    </source>
</reference>
<dbReference type="RefSeq" id="WP_379709807.1">
    <property type="nucleotide sequence ID" value="NZ_JBHTBS010000002.1"/>
</dbReference>
<feature type="transmembrane region" description="Helical" evidence="6">
    <location>
        <begin position="378"/>
        <end position="401"/>
    </location>
</feature>
<sequence length="448" mass="49468">MRRFLIPILLLLVGLALAAKLVPAEQAAVAARLKDFPDADTAAHQFRPVVVTILCLIPAIAGLFYALGSILARYVARQFLSILAIGFFALATLWLLMDFQDNLDELKDSQSVINTAARLYAARFPEIVVTLLPYALLLSLLFSLGRLSSSREIVAMTQTGRGIGRLTTPFFITGLLCAVLCAGLNYQWAPRANAAEKIILDTARGFDEVAAEVVKFRNPRARRLWMVGSFPPDFQRGAPLKQVRVVLENEDATLKSILVADRASWDSNSGQWSFYGATLRKMSPGEPPEYVQDLPEPYVVRTWRETPAEIIQPGLPANQLGIPGLISWLKGHPAGSQEKRQTYLTQWHHRWAQPFNCLVVVMLATPLGVVFSRRGTTGGIAVTVFLCVGMLFFTTICLSLGDASYLPPMLAAWLPNLAFGALALFLFQRRLSGRPIYQTIRRLTADAP</sequence>
<evidence type="ECO:0000256" key="1">
    <source>
        <dbReference type="ARBA" id="ARBA00004651"/>
    </source>
</evidence>
<feature type="transmembrane region" description="Helical" evidence="6">
    <location>
        <begin position="48"/>
        <end position="67"/>
    </location>
</feature>
<dbReference type="EMBL" id="JBHTBS010000002">
    <property type="protein sequence ID" value="MFC7336514.1"/>
    <property type="molecule type" value="Genomic_DNA"/>
</dbReference>
<feature type="transmembrane region" description="Helical" evidence="6">
    <location>
        <begin position="166"/>
        <end position="188"/>
    </location>
</feature>
<feature type="transmembrane region" description="Helical" evidence="6">
    <location>
        <begin position="127"/>
        <end position="145"/>
    </location>
</feature>
<evidence type="ECO:0000313" key="8">
    <source>
        <dbReference type="Proteomes" id="UP001596472"/>
    </source>
</evidence>
<gene>
    <name evidence="7" type="ORF">ACFQY0_04935</name>
</gene>
<accession>A0ABW2L5D6</accession>
<dbReference type="PANTHER" id="PTHR33529:SF2">
    <property type="entry name" value="LIPOPOLYSACCHARIDE EXPORT SYSTEM PERMEASE PROTEIN LPTG"/>
    <property type="match status" value="1"/>
</dbReference>
<evidence type="ECO:0000256" key="4">
    <source>
        <dbReference type="ARBA" id="ARBA00022989"/>
    </source>
</evidence>
<dbReference type="PANTHER" id="PTHR33529">
    <property type="entry name" value="SLR0882 PROTEIN-RELATED"/>
    <property type="match status" value="1"/>
</dbReference>
<dbReference type="Pfam" id="PF03739">
    <property type="entry name" value="LptF_LptG"/>
    <property type="match status" value="1"/>
</dbReference>
<feature type="transmembrane region" description="Helical" evidence="6">
    <location>
        <begin position="351"/>
        <end position="371"/>
    </location>
</feature>
<proteinExistence type="predicted"/>
<evidence type="ECO:0000256" key="6">
    <source>
        <dbReference type="SAM" id="Phobius"/>
    </source>
</evidence>
<protein>
    <submittedName>
        <fullName evidence="7">LptF/LptG family permease</fullName>
    </submittedName>
</protein>
<dbReference type="InterPro" id="IPR005495">
    <property type="entry name" value="LptG/LptF_permease"/>
</dbReference>
<comment type="caution">
    <text evidence="7">The sequence shown here is derived from an EMBL/GenBank/DDBJ whole genome shotgun (WGS) entry which is preliminary data.</text>
</comment>
<feature type="transmembrane region" description="Helical" evidence="6">
    <location>
        <begin position="407"/>
        <end position="427"/>
    </location>
</feature>
<comment type="subcellular location">
    <subcellularLocation>
        <location evidence="1">Cell membrane</location>
        <topology evidence="1">Multi-pass membrane protein</topology>
    </subcellularLocation>
</comment>
<keyword evidence="5 6" id="KW-0472">Membrane</keyword>
<evidence type="ECO:0000256" key="5">
    <source>
        <dbReference type="ARBA" id="ARBA00023136"/>
    </source>
</evidence>
<feature type="transmembrane region" description="Helical" evidence="6">
    <location>
        <begin position="79"/>
        <end position="97"/>
    </location>
</feature>